<dbReference type="GO" id="GO:0004252">
    <property type="term" value="F:serine-type endopeptidase activity"/>
    <property type="evidence" value="ECO:0007669"/>
    <property type="project" value="UniProtKB-EC"/>
</dbReference>
<keyword evidence="6 10" id="KW-0720">Serine protease</keyword>
<dbReference type="EMBL" id="CALOZG010000042">
    <property type="protein sequence ID" value="CAH4035092.1"/>
    <property type="molecule type" value="Genomic_DNA"/>
</dbReference>
<sequence length="255" mass="27788">MNSLFVTLLFLALSSWGDARTKISGRIVGGDDATDGIAPYQISLQTDLLGDNLHICGGSIINDQWIVTAAHCIDEIPTENLTIVVGTNSLSRDGQRYELEKCISHENYSRETVKNDIGLCKVSTNITFGEKVQPIKLPSSDVEVGKKALLTGWGYTDFNARRVPDKLQKAILKTRTLKQCNRNLKAFKNILPIDKKQVCAYAGKGTGGCPGDSGGPLVINETLIGVVSFGVPCGQGYDDVFTKVYAYIDWIHGEM</sequence>
<dbReference type="Gene3D" id="2.40.10.10">
    <property type="entry name" value="Trypsin-like serine proteases"/>
    <property type="match status" value="2"/>
</dbReference>
<dbReference type="FunFam" id="2.40.10.10:FF:000047">
    <property type="entry name" value="Trypsin eta"/>
    <property type="match status" value="1"/>
</dbReference>
<accession>A0A9P0TP64</accession>
<evidence type="ECO:0000256" key="5">
    <source>
        <dbReference type="ARBA" id="ARBA00022801"/>
    </source>
</evidence>
<evidence type="ECO:0000256" key="6">
    <source>
        <dbReference type="ARBA" id="ARBA00022825"/>
    </source>
</evidence>
<dbReference type="Pfam" id="PF00089">
    <property type="entry name" value="Trypsin"/>
    <property type="match status" value="1"/>
</dbReference>
<dbReference type="PRINTS" id="PR00722">
    <property type="entry name" value="CHYMOTRYPSIN"/>
</dbReference>
<dbReference type="PANTHER" id="PTHR24276:SF98">
    <property type="entry name" value="FI18310P1-RELATED"/>
    <property type="match status" value="1"/>
</dbReference>
<comment type="similarity">
    <text evidence="2">Belongs to the peptidase S1 family.</text>
</comment>
<keyword evidence="4 10" id="KW-0645">Protease</keyword>
<dbReference type="AlphaFoldDB" id="A0A9P0TP64"/>
<reference evidence="13" key="1">
    <citation type="submission" date="2022-05" db="EMBL/GenBank/DDBJ databases">
        <authorList>
            <person name="Okamura Y."/>
        </authorList>
    </citation>
    <scope>NUCLEOTIDE SEQUENCE</scope>
</reference>
<dbReference type="InterPro" id="IPR018114">
    <property type="entry name" value="TRYPSIN_HIS"/>
</dbReference>
<comment type="caution">
    <text evidence="13">The sequence shown here is derived from an EMBL/GenBank/DDBJ whole genome shotgun (WGS) entry which is preliminary data.</text>
</comment>
<keyword evidence="5 10" id="KW-0378">Hydrolase</keyword>
<dbReference type="GO" id="GO:0005576">
    <property type="term" value="C:extracellular region"/>
    <property type="evidence" value="ECO:0007669"/>
    <property type="project" value="UniProtKB-SubCell"/>
</dbReference>
<evidence type="ECO:0000256" key="9">
    <source>
        <dbReference type="ARBA" id="ARBA00038868"/>
    </source>
</evidence>
<dbReference type="InterPro" id="IPR050430">
    <property type="entry name" value="Peptidase_S1"/>
</dbReference>
<dbReference type="InterPro" id="IPR009003">
    <property type="entry name" value="Peptidase_S1_PA"/>
</dbReference>
<gene>
    <name evidence="13" type="ORF">PIBRA_LOCUS11197</name>
</gene>
<feature type="chain" id="PRO_5040489562" description="trypsin" evidence="11">
    <location>
        <begin position="20"/>
        <end position="255"/>
    </location>
</feature>
<dbReference type="SMART" id="SM00020">
    <property type="entry name" value="Tryp_SPc"/>
    <property type="match status" value="1"/>
</dbReference>
<keyword evidence="11" id="KW-0732">Signal</keyword>
<dbReference type="InterPro" id="IPR001314">
    <property type="entry name" value="Peptidase_S1A"/>
</dbReference>
<dbReference type="InterPro" id="IPR043504">
    <property type="entry name" value="Peptidase_S1_PA_chymotrypsin"/>
</dbReference>
<keyword evidence="3" id="KW-0964">Secreted</keyword>
<keyword evidence="7" id="KW-1015">Disulfide bond</keyword>
<dbReference type="PANTHER" id="PTHR24276">
    <property type="entry name" value="POLYSERASE-RELATED"/>
    <property type="match status" value="1"/>
</dbReference>
<dbReference type="GO" id="GO:0016485">
    <property type="term" value="P:protein processing"/>
    <property type="evidence" value="ECO:0007669"/>
    <property type="project" value="UniProtKB-ARBA"/>
</dbReference>
<comment type="subcellular location">
    <subcellularLocation>
        <location evidence="1">Secreted</location>
    </subcellularLocation>
</comment>
<dbReference type="SUPFAM" id="SSF50494">
    <property type="entry name" value="Trypsin-like serine proteases"/>
    <property type="match status" value="1"/>
</dbReference>
<protein>
    <recommendedName>
        <fullName evidence="9">trypsin</fullName>
        <ecNumber evidence="9">3.4.21.4</ecNumber>
    </recommendedName>
</protein>
<name>A0A9P0TP64_PIEBR</name>
<evidence type="ECO:0000256" key="4">
    <source>
        <dbReference type="ARBA" id="ARBA00022670"/>
    </source>
</evidence>
<dbReference type="PROSITE" id="PS00134">
    <property type="entry name" value="TRYPSIN_HIS"/>
    <property type="match status" value="1"/>
</dbReference>
<dbReference type="EC" id="3.4.21.4" evidence="9"/>
<dbReference type="Proteomes" id="UP001152562">
    <property type="component" value="Unassembled WGS sequence"/>
</dbReference>
<evidence type="ECO:0000256" key="7">
    <source>
        <dbReference type="ARBA" id="ARBA00023157"/>
    </source>
</evidence>
<comment type="catalytic activity">
    <reaction evidence="8">
        <text>Preferential cleavage: Arg-|-Xaa, Lys-|-Xaa.</text>
        <dbReference type="EC" id="3.4.21.4"/>
    </reaction>
</comment>
<dbReference type="InterPro" id="IPR033116">
    <property type="entry name" value="TRYPSIN_SER"/>
</dbReference>
<proteinExistence type="inferred from homology"/>
<dbReference type="PROSITE" id="PS00135">
    <property type="entry name" value="TRYPSIN_SER"/>
    <property type="match status" value="1"/>
</dbReference>
<keyword evidence="14" id="KW-1185">Reference proteome</keyword>
<evidence type="ECO:0000256" key="11">
    <source>
        <dbReference type="SAM" id="SignalP"/>
    </source>
</evidence>
<evidence type="ECO:0000256" key="8">
    <source>
        <dbReference type="ARBA" id="ARBA00036320"/>
    </source>
</evidence>
<feature type="domain" description="Peptidase S1" evidence="12">
    <location>
        <begin position="27"/>
        <end position="255"/>
    </location>
</feature>
<evidence type="ECO:0000256" key="2">
    <source>
        <dbReference type="ARBA" id="ARBA00007664"/>
    </source>
</evidence>
<dbReference type="InterPro" id="IPR001254">
    <property type="entry name" value="Trypsin_dom"/>
</dbReference>
<evidence type="ECO:0000256" key="10">
    <source>
        <dbReference type="RuleBase" id="RU363034"/>
    </source>
</evidence>
<dbReference type="PROSITE" id="PS50240">
    <property type="entry name" value="TRYPSIN_DOM"/>
    <property type="match status" value="1"/>
</dbReference>
<evidence type="ECO:0000313" key="14">
    <source>
        <dbReference type="Proteomes" id="UP001152562"/>
    </source>
</evidence>
<dbReference type="CDD" id="cd00190">
    <property type="entry name" value="Tryp_SPc"/>
    <property type="match status" value="1"/>
</dbReference>
<feature type="signal peptide" evidence="11">
    <location>
        <begin position="1"/>
        <end position="19"/>
    </location>
</feature>
<evidence type="ECO:0000259" key="12">
    <source>
        <dbReference type="PROSITE" id="PS50240"/>
    </source>
</evidence>
<evidence type="ECO:0000313" key="13">
    <source>
        <dbReference type="EMBL" id="CAH4035092.1"/>
    </source>
</evidence>
<evidence type="ECO:0000256" key="1">
    <source>
        <dbReference type="ARBA" id="ARBA00004613"/>
    </source>
</evidence>
<evidence type="ECO:0000256" key="3">
    <source>
        <dbReference type="ARBA" id="ARBA00022525"/>
    </source>
</evidence>
<organism evidence="13 14">
    <name type="scientific">Pieris brassicae</name>
    <name type="common">White butterfly</name>
    <name type="synonym">Large white butterfly</name>
    <dbReference type="NCBI Taxonomy" id="7116"/>
    <lineage>
        <taxon>Eukaryota</taxon>
        <taxon>Metazoa</taxon>
        <taxon>Ecdysozoa</taxon>
        <taxon>Arthropoda</taxon>
        <taxon>Hexapoda</taxon>
        <taxon>Insecta</taxon>
        <taxon>Pterygota</taxon>
        <taxon>Neoptera</taxon>
        <taxon>Endopterygota</taxon>
        <taxon>Lepidoptera</taxon>
        <taxon>Glossata</taxon>
        <taxon>Ditrysia</taxon>
        <taxon>Papilionoidea</taxon>
        <taxon>Pieridae</taxon>
        <taxon>Pierinae</taxon>
        <taxon>Pieris</taxon>
    </lineage>
</organism>